<evidence type="ECO:0000256" key="11">
    <source>
        <dbReference type="ARBA" id="ARBA00022840"/>
    </source>
</evidence>
<dbReference type="InterPro" id="IPR000719">
    <property type="entry name" value="Prot_kinase_dom"/>
</dbReference>
<dbReference type="PROSITE" id="PS50011">
    <property type="entry name" value="PROTEIN_KINASE_DOM"/>
    <property type="match status" value="1"/>
</dbReference>
<protein>
    <recommendedName>
        <fullName evidence="21">RING-type E3 ubiquitin transferase</fullName>
    </recommendedName>
</protein>
<keyword evidence="6" id="KW-0677">Repeat</keyword>
<sequence>MSRVVGTRVIRGPDWRWGDQDGGENHLGTITDIIPNDPDNDNGDEAPRAVKVMWDVGKKANYRVGFEQMYDLRMYDNSPMGVLHKFVRCIGCASDNIAGIRWRCTLCIHCNLCTECYMSGSHDTEHEFLRIDGPQDPGVVVKARKESKSVTSHGIFVGAKVCRRPDGTSGNQDGGRKSVGTVTDVCDWSECFKKGAAIVQWKEGASVKYRVGHDGKVELKAVETAAGLDFYQDHLPLIGETETWKKGGKVMIAMDTEMLNIFQEETGANWDNSLIEKIGRSGSVEVVDHRGWVQVMYDDKTKWTMPPFALKKVVDFKAGDRVRISANIDMVKDLHRKNEERNDAIELSKKAGQEGRVLESTDGRGSVKVKVKGQTLKYHPAALILLPKRDGDDEEEDEEEEEKVEEKVEDKKEEEEEKVEVKKDKEEKEDGEKRHDDKKKKSDEEYENIITNAPQVGSKPVPIPVPAGPADKDVMHRLVEKMTEQLKDAGVSELGTTSEEKQMVKAVAAGNLEKVKDLLRQNPKLANASHSSRSALQVACHEGSLPIVQLLVDAHASLEHKDGDGDTALTFAVIGNNPSVAEFLMERKAYVNTSNKRRRTPMHISAHKDHKSCVEALIKHGGSVNMQDNDGNLPIHLAIKQKSTSLGALFIDHPSADLRLRNNDAFPPLHYAAKRNCLEMVKLLVAKDPSLATIEKDDRYTPLHVAAINNHIDIVRVLIELPNCDLTTINAGHGHSTPLHLATWQGYTEVIELLVSHRAEVNVKDKDGDTMLHLTVKRRVSGKKFVHDTPTLQKVCKEIGDPAITTPRDAIIAYFIRHGSDVTIKNNNGHTPFNLLENEPVLLNALMRVAGITPINEIPIAADEAVDKTRKEEKKKDKEERSPSAEKAPKPEKKQADFEGVHRISPEELKLGKTIGQGGFGEVKKAIWRGTCVAVKIISTAGSKEDEVEKEVSIHKRARHPNIVSLMAVGHRIGQVLIVMEFIDGMDLHDVIFRKKKDAIILTPELKMSITVGLLSALTFLHASKILHLDIKPSNVMVERASRRAYLCDLGLAHIKTRSSMSLSTSMGGPRGTITHMPPEMVQREGKAWAGPGNDIWSIACTFLELFVEQRLWEGAEFMALLRTLLKPASVPPILKKVKTEVRTILKPCFDKEPLKRPSAEVLLEQFQKLQQSSP</sequence>
<feature type="repeat" description="ANK" evidence="12">
    <location>
        <begin position="597"/>
        <end position="629"/>
    </location>
</feature>
<feature type="domain" description="MIB/HERC2" evidence="18">
    <location>
        <begin position="1"/>
        <end position="78"/>
    </location>
</feature>
<keyword evidence="3" id="KW-0963">Cytoplasm</keyword>
<comment type="pathway">
    <text evidence="2">Protein modification; protein ubiquitination.</text>
</comment>
<dbReference type="GO" id="GO:0008270">
    <property type="term" value="F:zinc ion binding"/>
    <property type="evidence" value="ECO:0007669"/>
    <property type="project" value="UniProtKB-KW"/>
</dbReference>
<dbReference type="FunFam" id="1.25.40.20:FF:000664">
    <property type="entry name" value="Uncharacterized protein"/>
    <property type="match status" value="1"/>
</dbReference>
<dbReference type="Gene3D" id="3.30.60.90">
    <property type="match status" value="1"/>
</dbReference>
<dbReference type="SMART" id="SM00248">
    <property type="entry name" value="ANK"/>
    <property type="match status" value="8"/>
</dbReference>
<dbReference type="SMART" id="SM00220">
    <property type="entry name" value="S_TKc"/>
    <property type="match status" value="1"/>
</dbReference>
<dbReference type="SUPFAM" id="SSF48403">
    <property type="entry name" value="Ankyrin repeat"/>
    <property type="match status" value="1"/>
</dbReference>
<dbReference type="Proteomes" id="UP000007110">
    <property type="component" value="Unassembled WGS sequence"/>
</dbReference>
<evidence type="ECO:0008006" key="21">
    <source>
        <dbReference type="Google" id="ProtNLM"/>
    </source>
</evidence>
<evidence type="ECO:0000259" key="18">
    <source>
        <dbReference type="PROSITE" id="PS51416"/>
    </source>
</evidence>
<organism evidence="19 20">
    <name type="scientific">Strongylocentrotus purpuratus</name>
    <name type="common">Purple sea urchin</name>
    <dbReference type="NCBI Taxonomy" id="7668"/>
    <lineage>
        <taxon>Eukaryota</taxon>
        <taxon>Metazoa</taxon>
        <taxon>Echinodermata</taxon>
        <taxon>Eleutherozoa</taxon>
        <taxon>Echinozoa</taxon>
        <taxon>Echinoidea</taxon>
        <taxon>Euechinoidea</taxon>
        <taxon>Echinacea</taxon>
        <taxon>Camarodonta</taxon>
        <taxon>Echinidea</taxon>
        <taxon>Strongylocentrotidae</taxon>
        <taxon>Strongylocentrotus</taxon>
    </lineage>
</organism>
<dbReference type="PROSITE" id="PS50135">
    <property type="entry name" value="ZF_ZZ_2"/>
    <property type="match status" value="1"/>
</dbReference>
<comment type="subcellular location">
    <subcellularLocation>
        <location evidence="1">Cytoplasm</location>
    </subcellularLocation>
</comment>
<dbReference type="PROSITE" id="PS50088">
    <property type="entry name" value="ANK_REPEAT"/>
    <property type="match status" value="6"/>
</dbReference>
<dbReference type="FunFam" id="1.10.510.10:FF:001386">
    <property type="entry name" value="Uncharacterized protein"/>
    <property type="match status" value="1"/>
</dbReference>
<accession>A0A7M7P0V7</accession>
<keyword evidence="5" id="KW-0479">Metal-binding</keyword>
<dbReference type="InterPro" id="IPR043145">
    <property type="entry name" value="Znf_ZZ_sf"/>
</dbReference>
<dbReference type="InterPro" id="IPR008271">
    <property type="entry name" value="Ser/Thr_kinase_AS"/>
</dbReference>
<dbReference type="FunFam" id="3.30.200.20:FF:000907">
    <property type="entry name" value="Probable serine/threonine-protein kinase gdt2"/>
    <property type="match status" value="1"/>
</dbReference>
<keyword evidence="12" id="KW-0040">ANK repeat</keyword>
<evidence type="ECO:0000256" key="9">
    <source>
        <dbReference type="ARBA" id="ARBA00022786"/>
    </source>
</evidence>
<evidence type="ECO:0000259" key="16">
    <source>
        <dbReference type="PROSITE" id="PS50011"/>
    </source>
</evidence>
<feature type="domain" description="MIB/HERC2" evidence="18">
    <location>
        <begin position="147"/>
        <end position="225"/>
    </location>
</feature>
<dbReference type="Gene3D" id="3.30.200.20">
    <property type="entry name" value="Phosphorylase Kinase, domain 1"/>
    <property type="match status" value="1"/>
</dbReference>
<dbReference type="GO" id="GO:0061630">
    <property type="term" value="F:ubiquitin protein ligase activity"/>
    <property type="evidence" value="ECO:0000318"/>
    <property type="project" value="GO_Central"/>
</dbReference>
<dbReference type="SUPFAM" id="SSF56112">
    <property type="entry name" value="Protein kinase-like (PK-like)"/>
    <property type="match status" value="1"/>
</dbReference>
<feature type="compositionally biased region" description="Acidic residues" evidence="15">
    <location>
        <begin position="392"/>
        <end position="403"/>
    </location>
</feature>
<dbReference type="Pfam" id="PF06701">
    <property type="entry name" value="MIB_HERC2"/>
    <property type="match status" value="2"/>
</dbReference>
<reference evidence="19" key="2">
    <citation type="submission" date="2021-01" db="UniProtKB">
        <authorList>
            <consortium name="EnsemblMetazoa"/>
        </authorList>
    </citation>
    <scope>IDENTIFICATION</scope>
</reference>
<evidence type="ECO:0000256" key="13">
    <source>
        <dbReference type="PROSITE-ProRule" id="PRU00228"/>
    </source>
</evidence>
<dbReference type="FunFam" id="1.25.40.20:FF:000897">
    <property type="entry name" value="Uncharacterized protein"/>
    <property type="match status" value="1"/>
</dbReference>
<evidence type="ECO:0000256" key="12">
    <source>
        <dbReference type="PROSITE-ProRule" id="PRU00023"/>
    </source>
</evidence>
<evidence type="ECO:0000256" key="1">
    <source>
        <dbReference type="ARBA" id="ARBA00004496"/>
    </source>
</evidence>
<dbReference type="Gene3D" id="1.10.510.10">
    <property type="entry name" value="Transferase(Phosphotransferase) domain 1"/>
    <property type="match status" value="1"/>
</dbReference>
<feature type="domain" description="Protein kinase" evidence="16">
    <location>
        <begin position="909"/>
        <end position="1175"/>
    </location>
</feature>
<dbReference type="EnsemblMetazoa" id="XM_030987641">
    <property type="protein sequence ID" value="XP_030843501"/>
    <property type="gene ID" value="LOC590614"/>
</dbReference>
<feature type="repeat" description="ANK" evidence="12">
    <location>
        <begin position="564"/>
        <end position="596"/>
    </location>
</feature>
<dbReference type="Pfam" id="PF00069">
    <property type="entry name" value="Pkinase"/>
    <property type="match status" value="1"/>
</dbReference>
<keyword evidence="9" id="KW-0833">Ubl conjugation pathway</keyword>
<dbReference type="Pfam" id="PF00569">
    <property type="entry name" value="ZZ"/>
    <property type="match status" value="1"/>
</dbReference>
<evidence type="ECO:0000256" key="4">
    <source>
        <dbReference type="ARBA" id="ARBA00022679"/>
    </source>
</evidence>
<dbReference type="InParanoid" id="A0A7M7P0V7"/>
<dbReference type="KEGG" id="spu:590614"/>
<proteinExistence type="predicted"/>
<dbReference type="PROSITE" id="PS00108">
    <property type="entry name" value="PROTEIN_KINASE_ST"/>
    <property type="match status" value="1"/>
</dbReference>
<dbReference type="FunFam" id="2.30.30.40:FF:000044">
    <property type="entry name" value="E3 ubiquitin-protein ligase MIB2, putative"/>
    <property type="match status" value="1"/>
</dbReference>
<feature type="binding site" evidence="14">
    <location>
        <position position="936"/>
    </location>
    <ligand>
        <name>ATP</name>
        <dbReference type="ChEBI" id="CHEBI:30616"/>
    </ligand>
</feature>
<keyword evidence="10" id="KW-0862">Zinc</keyword>
<dbReference type="SUPFAM" id="SSF159034">
    <property type="entry name" value="Mib/herc2 domain-like"/>
    <property type="match status" value="2"/>
</dbReference>
<dbReference type="PRINTS" id="PR01415">
    <property type="entry name" value="ANKYRIN"/>
</dbReference>
<keyword evidence="4" id="KW-0808">Transferase</keyword>
<evidence type="ECO:0000256" key="14">
    <source>
        <dbReference type="PROSITE-ProRule" id="PRU10141"/>
    </source>
</evidence>
<feature type="region of interest" description="Disordered" evidence="15">
    <location>
        <begin position="867"/>
        <end position="901"/>
    </location>
</feature>
<dbReference type="GeneID" id="590614"/>
<evidence type="ECO:0000256" key="7">
    <source>
        <dbReference type="ARBA" id="ARBA00022741"/>
    </source>
</evidence>
<feature type="region of interest" description="Disordered" evidence="15">
    <location>
        <begin position="383"/>
        <end position="445"/>
    </location>
</feature>
<dbReference type="InterPro" id="IPR002110">
    <property type="entry name" value="Ankyrin_rpt"/>
</dbReference>
<evidence type="ECO:0000256" key="8">
    <source>
        <dbReference type="ARBA" id="ARBA00022771"/>
    </source>
</evidence>
<evidence type="ECO:0000256" key="10">
    <source>
        <dbReference type="ARBA" id="ARBA00022833"/>
    </source>
</evidence>
<dbReference type="RefSeq" id="XP_030843501.1">
    <property type="nucleotide sequence ID" value="XM_030987641.1"/>
</dbReference>
<dbReference type="PANTHER" id="PTHR24202:SF4">
    <property type="entry name" value="E3 UBIQUITIN-PROTEIN LIGASE MIB2-RELATED"/>
    <property type="match status" value="1"/>
</dbReference>
<dbReference type="InterPro" id="IPR037252">
    <property type="entry name" value="Mib_Herc2_sf"/>
</dbReference>
<feature type="repeat" description="ANK" evidence="12">
    <location>
        <begin position="734"/>
        <end position="766"/>
    </location>
</feature>
<dbReference type="CDD" id="cd14014">
    <property type="entry name" value="STKc_PknB_like"/>
    <property type="match status" value="1"/>
</dbReference>
<feature type="repeat" description="ANK" evidence="12">
    <location>
        <begin position="664"/>
        <end position="696"/>
    </location>
</feature>
<dbReference type="GO" id="GO:0004672">
    <property type="term" value="F:protein kinase activity"/>
    <property type="evidence" value="ECO:0007669"/>
    <property type="project" value="InterPro"/>
</dbReference>
<dbReference type="FunFam" id="2.30.30.40:FF:000264">
    <property type="entry name" value="HECT E3 ubiquitin ligase"/>
    <property type="match status" value="1"/>
</dbReference>
<evidence type="ECO:0000259" key="17">
    <source>
        <dbReference type="PROSITE" id="PS50135"/>
    </source>
</evidence>
<evidence type="ECO:0000313" key="20">
    <source>
        <dbReference type="Proteomes" id="UP000007110"/>
    </source>
</evidence>
<reference evidence="20" key="1">
    <citation type="submission" date="2015-02" db="EMBL/GenBank/DDBJ databases">
        <title>Genome sequencing for Strongylocentrotus purpuratus.</title>
        <authorList>
            <person name="Murali S."/>
            <person name="Liu Y."/>
            <person name="Vee V."/>
            <person name="English A."/>
            <person name="Wang M."/>
            <person name="Skinner E."/>
            <person name="Han Y."/>
            <person name="Muzny D.M."/>
            <person name="Worley K.C."/>
            <person name="Gibbs R.A."/>
        </authorList>
    </citation>
    <scope>NUCLEOTIDE SEQUENCE</scope>
</reference>
<dbReference type="PROSITE" id="PS50297">
    <property type="entry name" value="ANK_REP_REGION"/>
    <property type="match status" value="3"/>
</dbReference>
<evidence type="ECO:0000256" key="6">
    <source>
        <dbReference type="ARBA" id="ARBA00022737"/>
    </source>
</evidence>
<dbReference type="SUPFAM" id="SSF57850">
    <property type="entry name" value="RING/U-box"/>
    <property type="match status" value="1"/>
</dbReference>
<evidence type="ECO:0000256" key="15">
    <source>
        <dbReference type="SAM" id="MobiDB-lite"/>
    </source>
</evidence>
<feature type="repeat" description="ANK" evidence="12">
    <location>
        <begin position="698"/>
        <end position="720"/>
    </location>
</feature>
<dbReference type="InterPro" id="IPR036770">
    <property type="entry name" value="Ankyrin_rpt-contain_sf"/>
</dbReference>
<evidence type="ECO:0000313" key="19">
    <source>
        <dbReference type="EnsemblMetazoa" id="XP_030843501"/>
    </source>
</evidence>
<evidence type="ECO:0000256" key="5">
    <source>
        <dbReference type="ARBA" id="ARBA00022723"/>
    </source>
</evidence>
<dbReference type="AlphaFoldDB" id="A0A7M7P0V7"/>
<evidence type="ECO:0000256" key="2">
    <source>
        <dbReference type="ARBA" id="ARBA00004906"/>
    </source>
</evidence>
<dbReference type="Pfam" id="PF00023">
    <property type="entry name" value="Ank"/>
    <property type="match status" value="2"/>
</dbReference>
<keyword evidence="20" id="KW-1185">Reference proteome</keyword>
<dbReference type="GO" id="GO:0005737">
    <property type="term" value="C:cytoplasm"/>
    <property type="evidence" value="ECO:0000318"/>
    <property type="project" value="GO_Central"/>
</dbReference>
<dbReference type="Gene3D" id="2.30.30.40">
    <property type="entry name" value="SH3 Domains"/>
    <property type="match status" value="2"/>
</dbReference>
<feature type="repeat" description="ANK" evidence="12">
    <location>
        <begin position="531"/>
        <end position="563"/>
    </location>
</feature>
<feature type="compositionally biased region" description="Basic and acidic residues" evidence="15">
    <location>
        <begin position="419"/>
        <end position="443"/>
    </location>
</feature>
<dbReference type="InterPro" id="IPR017441">
    <property type="entry name" value="Protein_kinase_ATP_BS"/>
</dbReference>
<dbReference type="InterPro" id="IPR011009">
    <property type="entry name" value="Kinase-like_dom_sf"/>
</dbReference>
<keyword evidence="11 14" id="KW-0067">ATP-binding</keyword>
<dbReference type="SMART" id="SM00291">
    <property type="entry name" value="ZnF_ZZ"/>
    <property type="match status" value="1"/>
</dbReference>
<keyword evidence="8 13" id="KW-0863">Zinc-finger</keyword>
<dbReference type="UniPathway" id="UPA00143"/>
<dbReference type="Pfam" id="PF12796">
    <property type="entry name" value="Ank_2"/>
    <property type="match status" value="2"/>
</dbReference>
<dbReference type="Gene3D" id="1.25.40.20">
    <property type="entry name" value="Ankyrin repeat-containing domain"/>
    <property type="match status" value="3"/>
</dbReference>
<dbReference type="PROSITE" id="PS51416">
    <property type="entry name" value="MIB_HERC2"/>
    <property type="match status" value="2"/>
</dbReference>
<dbReference type="OMA" id="GITPINE"/>
<dbReference type="PROSITE" id="PS00107">
    <property type="entry name" value="PROTEIN_KINASE_ATP"/>
    <property type="match status" value="1"/>
</dbReference>
<feature type="domain" description="ZZ-type" evidence="17">
    <location>
        <begin position="84"/>
        <end position="136"/>
    </location>
</feature>
<dbReference type="GO" id="GO:0016567">
    <property type="term" value="P:protein ubiquitination"/>
    <property type="evidence" value="ECO:0000318"/>
    <property type="project" value="GO_Central"/>
</dbReference>
<dbReference type="PANTHER" id="PTHR24202">
    <property type="entry name" value="E3 UBIQUITIN-PROTEIN LIGASE MIB2"/>
    <property type="match status" value="1"/>
</dbReference>
<keyword evidence="7 14" id="KW-0547">Nucleotide-binding</keyword>
<evidence type="ECO:0000256" key="3">
    <source>
        <dbReference type="ARBA" id="ARBA00022490"/>
    </source>
</evidence>
<dbReference type="GO" id="GO:0005524">
    <property type="term" value="F:ATP binding"/>
    <property type="evidence" value="ECO:0007669"/>
    <property type="project" value="UniProtKB-UniRule"/>
</dbReference>
<dbReference type="InterPro" id="IPR010606">
    <property type="entry name" value="Mib_Herc2"/>
</dbReference>
<dbReference type="OrthoDB" id="3248549at2759"/>
<dbReference type="InterPro" id="IPR000433">
    <property type="entry name" value="Znf_ZZ"/>
</dbReference>
<name>A0A7M7P0V7_STRPU</name>